<feature type="domain" description="GHMP kinase C-terminal" evidence="10">
    <location>
        <begin position="205"/>
        <end position="267"/>
    </location>
</feature>
<keyword evidence="12" id="KW-1185">Reference proteome</keyword>
<dbReference type="InterPro" id="IPR020568">
    <property type="entry name" value="Ribosomal_Su5_D2-typ_SF"/>
</dbReference>
<dbReference type="PANTHER" id="PTHR20861:SF1">
    <property type="entry name" value="HOMOSERINE KINASE"/>
    <property type="match status" value="1"/>
</dbReference>
<dbReference type="SUPFAM" id="SSF54211">
    <property type="entry name" value="Ribosomal protein S5 domain 2-like"/>
    <property type="match status" value="1"/>
</dbReference>
<keyword evidence="6 7" id="KW-0067">ATP-binding</keyword>
<comment type="pathway">
    <text evidence="7">Amino-acid biosynthesis; L-threonine biosynthesis; L-threonine from L-aspartate: step 4/5.</text>
</comment>
<evidence type="ECO:0000256" key="7">
    <source>
        <dbReference type="HAMAP-Rule" id="MF_00384"/>
    </source>
</evidence>
<dbReference type="Gene3D" id="3.30.70.890">
    <property type="entry name" value="GHMP kinase, C-terminal domain"/>
    <property type="match status" value="1"/>
</dbReference>
<keyword evidence="4 7" id="KW-0547">Nucleotide-binding</keyword>
<accession>A0ABT8IM99</accession>
<dbReference type="PRINTS" id="PR00958">
    <property type="entry name" value="HOMSERKINASE"/>
</dbReference>
<proteinExistence type="inferred from homology"/>
<dbReference type="Pfam" id="PF00288">
    <property type="entry name" value="GHMP_kinases_N"/>
    <property type="match status" value="1"/>
</dbReference>
<dbReference type="GO" id="GO:0004413">
    <property type="term" value="F:homoserine kinase activity"/>
    <property type="evidence" value="ECO:0007669"/>
    <property type="project" value="UniProtKB-EC"/>
</dbReference>
<comment type="caution">
    <text evidence="11">The sequence shown here is derived from an EMBL/GenBank/DDBJ whole genome shotgun (WGS) entry which is preliminary data.</text>
</comment>
<dbReference type="InterPro" id="IPR036554">
    <property type="entry name" value="GHMP_kinase_C_sf"/>
</dbReference>
<dbReference type="InterPro" id="IPR013750">
    <property type="entry name" value="GHMP_kinase_C_dom"/>
</dbReference>
<evidence type="ECO:0000256" key="4">
    <source>
        <dbReference type="ARBA" id="ARBA00022741"/>
    </source>
</evidence>
<feature type="domain" description="GHMP kinase N-terminal" evidence="9">
    <location>
        <begin position="61"/>
        <end position="143"/>
    </location>
</feature>
<dbReference type="Gene3D" id="3.30.230.10">
    <property type="match status" value="1"/>
</dbReference>
<keyword evidence="7" id="KW-0963">Cytoplasm</keyword>
<sequence length="313" mass="33918">MCEHKGIEIAVPASTANLGPGFDSIGMALNRFLRIRAYPAERMELELIGPHLEGLPQDGRNFLLQVVEGACRSVGQTAPPLHIQVESDIPLMRGLGSSASAIIAGLLLANHLLGEPWDQEEILLKATRHEGHPDNVSASLLGGVVIGSWDGERVDVVQAPCPDWDVVAAIPAYPLPTSQARQALPPQLPHNEAVLASSRANLLTAAFFTGKWELLQTAMRDRFHQPYRASLIPGMERVLREAPQNGAWGAALSGAGPTVIAFARETEPLVDFMRKAFGQAGIPVNIEVLKPWPDGATVRLTTFEKWGTFMRNI</sequence>
<evidence type="ECO:0000259" key="10">
    <source>
        <dbReference type="Pfam" id="PF08544"/>
    </source>
</evidence>
<reference evidence="11" key="1">
    <citation type="submission" date="2022-08" db="EMBL/GenBank/DDBJ databases">
        <title>Polycladomyces zharkentsis sp. nov., a novel thermophilic CMC and starch-degrading bacterium isolated from a geothermal spring in Kazakhstan.</title>
        <authorList>
            <person name="Mashzhan A."/>
            <person name="Kistaubaeva A."/>
            <person name="Javier-Lopez R."/>
            <person name="Birkeland N.-K."/>
        </authorList>
    </citation>
    <scope>NUCLEOTIDE SEQUENCE</scope>
    <source>
        <strain evidence="11">KSR 13</strain>
    </source>
</reference>
<dbReference type="NCBIfam" id="TIGR00191">
    <property type="entry name" value="thrB"/>
    <property type="match status" value="1"/>
</dbReference>
<dbReference type="InterPro" id="IPR014721">
    <property type="entry name" value="Ribsml_uS5_D2-typ_fold_subgr"/>
</dbReference>
<evidence type="ECO:0000256" key="1">
    <source>
        <dbReference type="ARBA" id="ARBA00022605"/>
    </source>
</evidence>
<dbReference type="EMBL" id="JANRHH010000034">
    <property type="protein sequence ID" value="MDN4593915.1"/>
    <property type="molecule type" value="Genomic_DNA"/>
</dbReference>
<dbReference type="PIRSF" id="PIRSF000676">
    <property type="entry name" value="Homoser_kin"/>
    <property type="match status" value="1"/>
</dbReference>
<evidence type="ECO:0000259" key="9">
    <source>
        <dbReference type="Pfam" id="PF00288"/>
    </source>
</evidence>
<dbReference type="Pfam" id="PF08544">
    <property type="entry name" value="GHMP_kinases_C"/>
    <property type="match status" value="1"/>
</dbReference>
<comment type="catalytic activity">
    <reaction evidence="7">
        <text>L-homoserine + ATP = O-phospho-L-homoserine + ADP + H(+)</text>
        <dbReference type="Rhea" id="RHEA:13985"/>
        <dbReference type="ChEBI" id="CHEBI:15378"/>
        <dbReference type="ChEBI" id="CHEBI:30616"/>
        <dbReference type="ChEBI" id="CHEBI:57476"/>
        <dbReference type="ChEBI" id="CHEBI:57590"/>
        <dbReference type="ChEBI" id="CHEBI:456216"/>
        <dbReference type="EC" id="2.7.1.39"/>
    </reaction>
</comment>
<evidence type="ECO:0000256" key="8">
    <source>
        <dbReference type="NCBIfam" id="TIGR00191"/>
    </source>
</evidence>
<dbReference type="HAMAP" id="MF_00384">
    <property type="entry name" value="Homoser_kinase"/>
    <property type="match status" value="1"/>
</dbReference>
<gene>
    <name evidence="7 11" type="primary">thrB</name>
    <name evidence="11" type="ORF">NWF35_08375</name>
</gene>
<evidence type="ECO:0000256" key="2">
    <source>
        <dbReference type="ARBA" id="ARBA00022679"/>
    </source>
</evidence>
<dbReference type="PANTHER" id="PTHR20861">
    <property type="entry name" value="HOMOSERINE/4-DIPHOSPHOCYTIDYL-2-C-METHYL-D-ERYTHRITOL KINASE"/>
    <property type="match status" value="1"/>
</dbReference>
<keyword evidence="2 7" id="KW-0808">Transferase</keyword>
<evidence type="ECO:0000313" key="11">
    <source>
        <dbReference type="EMBL" id="MDN4593915.1"/>
    </source>
</evidence>
<dbReference type="Proteomes" id="UP001174196">
    <property type="component" value="Unassembled WGS sequence"/>
</dbReference>
<dbReference type="RefSeq" id="WP_301238627.1">
    <property type="nucleotide sequence ID" value="NZ_JANRHH010000034.1"/>
</dbReference>
<comment type="subcellular location">
    <subcellularLocation>
        <location evidence="7">Cytoplasm</location>
    </subcellularLocation>
</comment>
<dbReference type="InterPro" id="IPR000870">
    <property type="entry name" value="Homoserine_kinase"/>
</dbReference>
<name>A0ABT8IM99_9BACL</name>
<keyword evidence="1 7" id="KW-0028">Amino-acid biosynthesis</keyword>
<evidence type="ECO:0000256" key="5">
    <source>
        <dbReference type="ARBA" id="ARBA00022777"/>
    </source>
</evidence>
<keyword evidence="3 7" id="KW-0791">Threonine biosynthesis</keyword>
<dbReference type="InterPro" id="IPR006204">
    <property type="entry name" value="GHMP_kinase_N_dom"/>
</dbReference>
<protein>
    <recommendedName>
        <fullName evidence="7 8">Homoserine kinase</fullName>
        <shortName evidence="7">HK</shortName>
        <shortName evidence="7">HSK</shortName>
        <ecNumber evidence="7 8">2.7.1.39</ecNumber>
    </recommendedName>
</protein>
<keyword evidence="5 7" id="KW-0418">Kinase</keyword>
<comment type="similarity">
    <text evidence="7">Belongs to the GHMP kinase family. Homoserine kinase subfamily.</text>
</comment>
<dbReference type="SUPFAM" id="SSF55060">
    <property type="entry name" value="GHMP Kinase, C-terminal domain"/>
    <property type="match status" value="1"/>
</dbReference>
<evidence type="ECO:0000313" key="12">
    <source>
        <dbReference type="Proteomes" id="UP001174196"/>
    </source>
</evidence>
<organism evidence="11 12">
    <name type="scientific">Polycladomyces subterraneus</name>
    <dbReference type="NCBI Taxonomy" id="1016997"/>
    <lineage>
        <taxon>Bacteria</taxon>
        <taxon>Bacillati</taxon>
        <taxon>Bacillota</taxon>
        <taxon>Bacilli</taxon>
        <taxon>Bacillales</taxon>
        <taxon>Thermoactinomycetaceae</taxon>
        <taxon>Polycladomyces</taxon>
    </lineage>
</organism>
<evidence type="ECO:0000256" key="6">
    <source>
        <dbReference type="ARBA" id="ARBA00022840"/>
    </source>
</evidence>
<dbReference type="EC" id="2.7.1.39" evidence="7 8"/>
<feature type="binding site" evidence="7">
    <location>
        <begin position="90"/>
        <end position="100"/>
    </location>
    <ligand>
        <name>ATP</name>
        <dbReference type="ChEBI" id="CHEBI:30616"/>
    </ligand>
</feature>
<comment type="function">
    <text evidence="7">Catalyzes the ATP-dependent phosphorylation of L-homoserine to L-homoserine phosphate.</text>
</comment>
<evidence type="ECO:0000256" key="3">
    <source>
        <dbReference type="ARBA" id="ARBA00022697"/>
    </source>
</evidence>